<dbReference type="SUPFAM" id="SSF56300">
    <property type="entry name" value="Metallo-dependent phosphatases"/>
    <property type="match status" value="1"/>
</dbReference>
<evidence type="ECO:0000256" key="2">
    <source>
        <dbReference type="ARBA" id="ARBA00022801"/>
    </source>
</evidence>
<dbReference type="InterPro" id="IPR029052">
    <property type="entry name" value="Metallo-depent_PP-like"/>
</dbReference>
<evidence type="ECO:0000259" key="5">
    <source>
        <dbReference type="Pfam" id="PF00149"/>
    </source>
</evidence>
<dbReference type="GO" id="GO:0016787">
    <property type="term" value="F:hydrolase activity"/>
    <property type="evidence" value="ECO:0007669"/>
    <property type="project" value="UniProtKB-KW"/>
</dbReference>
<dbReference type="PANTHER" id="PTHR42988">
    <property type="entry name" value="PHOSPHOHYDROLASE"/>
    <property type="match status" value="1"/>
</dbReference>
<sequence length="261" mass="29089">MAWFDEHYHFNRSSLRVAHITDSHLFADPNAEYFNVNTAAHFAQALAHMATQSLDAVIFGGDLTQDHSFESYLLFAELINNADLTCPVFWVPGNHDEIAMLNRISGGQIVSAKRIIAQGFELLLINSKGPTPAGWVSSEHLNEIADCLASSQSQHVVFCHHNPLAINGYLDKHMLENGPQLLNVLVNSANVAALLHGHVHNHYTQTFRELSIYATPASSVQFTKNCPQWQQENHGPAYRMLHLTTQDNALTVKTDVVWLNA</sequence>
<comment type="similarity">
    <text evidence="4">Belongs to the cyclic nucleotide phosphodiesterase class-III family.</text>
</comment>
<protein>
    <submittedName>
        <fullName evidence="6">3',5'-cyclic-nucleotide phosphodiesterase</fullName>
    </submittedName>
</protein>
<evidence type="ECO:0000256" key="4">
    <source>
        <dbReference type="ARBA" id="ARBA00025742"/>
    </source>
</evidence>
<evidence type="ECO:0000313" key="6">
    <source>
        <dbReference type="EMBL" id="AYM85671.1"/>
    </source>
</evidence>
<evidence type="ECO:0000256" key="3">
    <source>
        <dbReference type="ARBA" id="ARBA00023004"/>
    </source>
</evidence>
<keyword evidence="3" id="KW-0408">Iron</keyword>
<keyword evidence="1" id="KW-0479">Metal-binding</keyword>
<evidence type="ECO:0000256" key="1">
    <source>
        <dbReference type="ARBA" id="ARBA00022723"/>
    </source>
</evidence>
<keyword evidence="2" id="KW-0378">Hydrolase</keyword>
<proteinExistence type="inferred from homology"/>
<name>A0AAD0TY22_9GAMM</name>
<accession>A0AAD0TY22</accession>
<dbReference type="RefSeq" id="WP_096041194.1">
    <property type="nucleotide sequence ID" value="NZ_CP033065.1"/>
</dbReference>
<dbReference type="InterPro" id="IPR050884">
    <property type="entry name" value="CNP_phosphodiesterase-III"/>
</dbReference>
<dbReference type="GO" id="GO:0046872">
    <property type="term" value="F:metal ion binding"/>
    <property type="evidence" value="ECO:0007669"/>
    <property type="project" value="UniProtKB-KW"/>
</dbReference>
<evidence type="ECO:0000313" key="7">
    <source>
        <dbReference type="Proteomes" id="UP000279995"/>
    </source>
</evidence>
<dbReference type="AlphaFoldDB" id="A0AAD0TY22"/>
<dbReference type="Pfam" id="PF00149">
    <property type="entry name" value="Metallophos"/>
    <property type="match status" value="1"/>
</dbReference>
<gene>
    <name evidence="6" type="ORF">D9T18_02620</name>
</gene>
<feature type="domain" description="Calcineurin-like phosphoesterase" evidence="5">
    <location>
        <begin position="15"/>
        <end position="201"/>
    </location>
</feature>
<dbReference type="Proteomes" id="UP000279995">
    <property type="component" value="Chromosome I"/>
</dbReference>
<dbReference type="PANTHER" id="PTHR42988:SF2">
    <property type="entry name" value="CYCLIC NUCLEOTIDE PHOSPHODIESTERASE CBUA0032-RELATED"/>
    <property type="match status" value="1"/>
</dbReference>
<dbReference type="EMBL" id="CP033065">
    <property type="protein sequence ID" value="AYM85671.1"/>
    <property type="molecule type" value="Genomic_DNA"/>
</dbReference>
<dbReference type="InterPro" id="IPR004843">
    <property type="entry name" value="Calcineurin-like_PHP"/>
</dbReference>
<dbReference type="Gene3D" id="3.60.21.10">
    <property type="match status" value="1"/>
</dbReference>
<organism evidence="6 7">
    <name type="scientific">Pseudoalteromonas agarivorans</name>
    <dbReference type="NCBI Taxonomy" id="176102"/>
    <lineage>
        <taxon>Bacteria</taxon>
        <taxon>Pseudomonadati</taxon>
        <taxon>Pseudomonadota</taxon>
        <taxon>Gammaproteobacteria</taxon>
        <taxon>Alteromonadales</taxon>
        <taxon>Pseudoalteromonadaceae</taxon>
        <taxon>Pseudoalteromonas</taxon>
    </lineage>
</organism>
<reference evidence="6 7" key="1">
    <citation type="submission" date="2018-10" db="EMBL/GenBank/DDBJ databases">
        <title>Complete Genome Sequence and Transcriptomic Profiles of a Marine Bacterium, Pseudoalteromonas agarivorans Hao 2018.</title>
        <authorList>
            <person name="Hao L."/>
        </authorList>
    </citation>
    <scope>NUCLEOTIDE SEQUENCE [LARGE SCALE GENOMIC DNA]</scope>
    <source>
        <strain evidence="6 7">Hao 2018</strain>
    </source>
</reference>